<dbReference type="PROSITE" id="PS00211">
    <property type="entry name" value="ABC_TRANSPORTER_1"/>
    <property type="match status" value="1"/>
</dbReference>
<evidence type="ECO:0000256" key="1">
    <source>
        <dbReference type="ARBA" id="ARBA00004202"/>
    </source>
</evidence>
<dbReference type="InterPro" id="IPR050763">
    <property type="entry name" value="ABC_transporter_ATP-binding"/>
</dbReference>
<dbReference type="Proteomes" id="UP000037020">
    <property type="component" value="Unassembled WGS sequence"/>
</dbReference>
<evidence type="ECO:0000256" key="3">
    <source>
        <dbReference type="ARBA" id="ARBA00022448"/>
    </source>
</evidence>
<dbReference type="InterPro" id="IPR027417">
    <property type="entry name" value="P-loop_NTPase"/>
</dbReference>
<organism evidence="8 9">
    <name type="scientific">Streptomyces varsoviensis</name>
    <dbReference type="NCBI Taxonomy" id="67373"/>
    <lineage>
        <taxon>Bacteria</taxon>
        <taxon>Bacillati</taxon>
        <taxon>Actinomycetota</taxon>
        <taxon>Actinomycetes</taxon>
        <taxon>Kitasatosporales</taxon>
        <taxon>Streptomycetaceae</taxon>
        <taxon>Streptomyces</taxon>
    </lineage>
</organism>
<dbReference type="Gene3D" id="3.40.50.300">
    <property type="entry name" value="P-loop containing nucleotide triphosphate hydrolases"/>
    <property type="match status" value="1"/>
</dbReference>
<keyword evidence="4" id="KW-0547">Nucleotide-binding</keyword>
<evidence type="ECO:0000256" key="4">
    <source>
        <dbReference type="ARBA" id="ARBA00022741"/>
    </source>
</evidence>
<dbReference type="EMBL" id="LGUT01002291">
    <property type="protein sequence ID" value="KOG87346.1"/>
    <property type="molecule type" value="Genomic_DNA"/>
</dbReference>
<keyword evidence="9" id="KW-1185">Reference proteome</keyword>
<evidence type="ECO:0000256" key="6">
    <source>
        <dbReference type="ARBA" id="ARBA00023251"/>
    </source>
</evidence>
<comment type="subcellular location">
    <subcellularLocation>
        <location evidence="1">Cell membrane</location>
        <topology evidence="1">Peripheral membrane protein</topology>
    </subcellularLocation>
</comment>
<gene>
    <name evidence="8" type="ORF">ADK38_25950</name>
</gene>
<reference evidence="8 9" key="1">
    <citation type="submission" date="2015-07" db="EMBL/GenBank/DDBJ databases">
        <authorList>
            <person name="Ju K.-S."/>
            <person name="Doroghazi J.R."/>
            <person name="Metcalf W.W."/>
        </authorList>
    </citation>
    <scope>NUCLEOTIDE SEQUENCE [LARGE SCALE GENOMIC DNA]</scope>
    <source>
        <strain evidence="8 9">NRRL B-3589</strain>
    </source>
</reference>
<dbReference type="SUPFAM" id="SSF52540">
    <property type="entry name" value="P-loop containing nucleoside triphosphate hydrolases"/>
    <property type="match status" value="1"/>
</dbReference>
<evidence type="ECO:0000259" key="7">
    <source>
        <dbReference type="PROSITE" id="PS50893"/>
    </source>
</evidence>
<evidence type="ECO:0000313" key="9">
    <source>
        <dbReference type="Proteomes" id="UP000037020"/>
    </source>
</evidence>
<feature type="domain" description="ABC transporter" evidence="7">
    <location>
        <begin position="13"/>
        <end position="239"/>
    </location>
</feature>
<comment type="similarity">
    <text evidence="2">Belongs to the ABC transporter superfamily.</text>
</comment>
<evidence type="ECO:0000256" key="5">
    <source>
        <dbReference type="ARBA" id="ARBA00022840"/>
    </source>
</evidence>
<evidence type="ECO:0000313" key="8">
    <source>
        <dbReference type="EMBL" id="KOG87346.1"/>
    </source>
</evidence>
<keyword evidence="5" id="KW-0067">ATP-binding</keyword>
<dbReference type="PANTHER" id="PTHR42711:SF5">
    <property type="entry name" value="ABC TRANSPORTER ATP-BINDING PROTEIN NATA"/>
    <property type="match status" value="1"/>
</dbReference>
<evidence type="ECO:0000256" key="2">
    <source>
        <dbReference type="ARBA" id="ARBA00005417"/>
    </source>
</evidence>
<keyword evidence="6" id="KW-0046">Antibiotic resistance</keyword>
<dbReference type="SMART" id="SM00382">
    <property type="entry name" value="AAA"/>
    <property type="match status" value="1"/>
</dbReference>
<accession>A0ABR5J1Q4</accession>
<dbReference type="RefSeq" id="WP_030879015.1">
    <property type="nucleotide sequence ID" value="NZ_JBIRHZ010000002.1"/>
</dbReference>
<dbReference type="InterPro" id="IPR003593">
    <property type="entry name" value="AAA+_ATPase"/>
</dbReference>
<name>A0ABR5J1Q4_9ACTN</name>
<dbReference type="InterPro" id="IPR017871">
    <property type="entry name" value="ABC_transporter-like_CS"/>
</dbReference>
<dbReference type="PROSITE" id="PS50893">
    <property type="entry name" value="ABC_TRANSPORTER_2"/>
    <property type="match status" value="1"/>
</dbReference>
<dbReference type="InterPro" id="IPR003439">
    <property type="entry name" value="ABC_transporter-like_ATP-bd"/>
</dbReference>
<dbReference type="CDD" id="cd03230">
    <property type="entry name" value="ABC_DR_subfamily_A"/>
    <property type="match status" value="1"/>
</dbReference>
<protein>
    <submittedName>
        <fullName evidence="8">ABC transporter</fullName>
    </submittedName>
</protein>
<proteinExistence type="inferred from homology"/>
<sequence length="308" mass="32978">MKEDSGPAAGPAIAVEGLHKSYGDVHAVNGVSFTVERGEFFGVLGPNGAGKTTLIEIMEGLRSADSGSVSVLGRSPWPRDTSLLPRIGVQTQASAFFVRLTAAEHLETVAALYGRDRKRARETLELVGLTDKAKTLVDDLSGGQKQRLAIASALTHEPELIFLDEPTAALDPQARRNLWEMLREIRTEGRTIVCTTHHMEEAESLCDRVAFVRAGEVIALDTPASLVRGLNAPTRVLIPTAQLTPEQAKGLEGADEVATEGLSTVITTRAVGRVLAAVGGLTELQDVQTRTATLEDVYLELTGTEYQA</sequence>
<dbReference type="PANTHER" id="PTHR42711">
    <property type="entry name" value="ABC TRANSPORTER ATP-BINDING PROTEIN"/>
    <property type="match status" value="1"/>
</dbReference>
<comment type="caution">
    <text evidence="8">The sequence shown here is derived from an EMBL/GenBank/DDBJ whole genome shotgun (WGS) entry which is preliminary data.</text>
</comment>
<keyword evidence="3" id="KW-0813">Transport</keyword>
<dbReference type="Pfam" id="PF00005">
    <property type="entry name" value="ABC_tran"/>
    <property type="match status" value="1"/>
</dbReference>